<dbReference type="EMBL" id="BOPF01000024">
    <property type="protein sequence ID" value="GIJ49003.1"/>
    <property type="molecule type" value="Genomic_DNA"/>
</dbReference>
<dbReference type="AlphaFoldDB" id="A0A8J4DTH8"/>
<gene>
    <name evidence="2" type="ORF">Val02_58890</name>
</gene>
<dbReference type="InterPro" id="IPR036689">
    <property type="entry name" value="ESAT-6-like_sf"/>
</dbReference>
<comment type="similarity">
    <text evidence="1">Belongs to the WXG100 family.</text>
</comment>
<keyword evidence="3" id="KW-1185">Reference proteome</keyword>
<sequence length="107" mass="12065">MTTQHNFGHMAAGVSKMQHAENEIRDDLNKLKNIAVEISTDSWSGTAAVRFAQLMADWDRNGNELMGALAKIHEQLKATGRDLEFTRDVTRDMFNTELPDFRDALGK</sequence>
<name>A0A8J4DTH8_9ACTN</name>
<evidence type="ECO:0000313" key="2">
    <source>
        <dbReference type="EMBL" id="GIJ49003.1"/>
    </source>
</evidence>
<evidence type="ECO:0000313" key="3">
    <source>
        <dbReference type="Proteomes" id="UP000619260"/>
    </source>
</evidence>
<proteinExistence type="inferred from homology"/>
<reference evidence="2" key="1">
    <citation type="submission" date="2021-01" db="EMBL/GenBank/DDBJ databases">
        <title>Whole genome shotgun sequence of Virgisporangium aliadipatigenens NBRC 105644.</title>
        <authorList>
            <person name="Komaki H."/>
            <person name="Tamura T."/>
        </authorList>
    </citation>
    <scope>NUCLEOTIDE SEQUENCE</scope>
    <source>
        <strain evidence="2">NBRC 105644</strain>
    </source>
</reference>
<dbReference type="InterPro" id="IPR010310">
    <property type="entry name" value="T7SS_ESAT-6-like"/>
</dbReference>
<dbReference type="Proteomes" id="UP000619260">
    <property type="component" value="Unassembled WGS sequence"/>
</dbReference>
<dbReference type="RefSeq" id="WP_203902480.1">
    <property type="nucleotide sequence ID" value="NZ_BOPF01000024.1"/>
</dbReference>
<dbReference type="SUPFAM" id="SSF140453">
    <property type="entry name" value="EsxAB dimer-like"/>
    <property type="match status" value="1"/>
</dbReference>
<evidence type="ECO:0000256" key="1">
    <source>
        <dbReference type="RuleBase" id="RU362001"/>
    </source>
</evidence>
<dbReference type="Gene3D" id="1.10.287.1060">
    <property type="entry name" value="ESAT-6-like"/>
    <property type="match status" value="1"/>
</dbReference>
<organism evidence="2 3">
    <name type="scientific">Virgisporangium aliadipatigenens</name>
    <dbReference type="NCBI Taxonomy" id="741659"/>
    <lineage>
        <taxon>Bacteria</taxon>
        <taxon>Bacillati</taxon>
        <taxon>Actinomycetota</taxon>
        <taxon>Actinomycetes</taxon>
        <taxon>Micromonosporales</taxon>
        <taxon>Micromonosporaceae</taxon>
        <taxon>Virgisporangium</taxon>
    </lineage>
</organism>
<comment type="caution">
    <text evidence="2">The sequence shown here is derived from an EMBL/GenBank/DDBJ whole genome shotgun (WGS) entry which is preliminary data.</text>
</comment>
<accession>A0A8J4DTH8</accession>
<dbReference type="NCBIfam" id="TIGR03930">
    <property type="entry name" value="WXG100_ESAT6"/>
    <property type="match status" value="1"/>
</dbReference>
<dbReference type="Pfam" id="PF06013">
    <property type="entry name" value="WXG100"/>
    <property type="match status" value="1"/>
</dbReference>
<protein>
    <recommendedName>
        <fullName evidence="1">ESAT-6-like protein</fullName>
    </recommendedName>
</protein>